<dbReference type="PATRIC" id="fig|999552.6.peg.873"/>
<dbReference type="SMART" id="SM00530">
    <property type="entry name" value="HTH_XRE"/>
    <property type="match status" value="1"/>
</dbReference>
<evidence type="ECO:0000313" key="3">
    <source>
        <dbReference type="Proteomes" id="UP000018780"/>
    </source>
</evidence>
<accession>V9VQS2</accession>
<proteinExistence type="predicted"/>
<dbReference type="InterPro" id="IPR041413">
    <property type="entry name" value="MLTR_LBD"/>
</dbReference>
<dbReference type="InterPro" id="IPR010982">
    <property type="entry name" value="Lambda_DNA-bd_dom_sf"/>
</dbReference>
<keyword evidence="3" id="KW-1185">Reference proteome</keyword>
<dbReference type="AlphaFoldDB" id="V9VQS2"/>
<dbReference type="HOGENOM" id="CLU_083309_0_0_5"/>
<feature type="domain" description="HTH cro/C1-type" evidence="1">
    <location>
        <begin position="12"/>
        <end position="66"/>
    </location>
</feature>
<gene>
    <name evidence="2" type="ORF">METH_04390</name>
</gene>
<dbReference type="RefSeq" id="WP_024089169.1">
    <property type="nucleotide sequence ID" value="NC_023135.1"/>
</dbReference>
<organism evidence="2 3">
    <name type="scientific">Leisingera methylohalidivorans DSM 14336</name>
    <dbReference type="NCBI Taxonomy" id="999552"/>
    <lineage>
        <taxon>Bacteria</taxon>
        <taxon>Pseudomonadati</taxon>
        <taxon>Pseudomonadota</taxon>
        <taxon>Alphaproteobacteria</taxon>
        <taxon>Rhodobacterales</taxon>
        <taxon>Roseobacteraceae</taxon>
        <taxon>Leisingera</taxon>
    </lineage>
</organism>
<dbReference type="InterPro" id="IPR001387">
    <property type="entry name" value="Cro/C1-type_HTH"/>
</dbReference>
<dbReference type="OrthoDB" id="9785973at2"/>
<name>V9VQS2_9RHOB</name>
<dbReference type="GO" id="GO:0003677">
    <property type="term" value="F:DNA binding"/>
    <property type="evidence" value="ECO:0007669"/>
    <property type="project" value="InterPro"/>
</dbReference>
<evidence type="ECO:0000313" key="2">
    <source>
        <dbReference type="EMBL" id="AHD00049.1"/>
    </source>
</evidence>
<dbReference type="Proteomes" id="UP000018780">
    <property type="component" value="Chromosome"/>
</dbReference>
<sequence length="268" mass="29139">MNVMQETAGQLLRQWRQHRRLSQLDLSAGAGISQRHLSFVESGRSRPSRDMVMHLSEHLDVPLRERNAILVAAGHAPHYPQRPLDAPELTAANAVIRQLLDGYMPHPALAVNRHWELLAANAAVYSLLDGAAPHLLEGTVNVLRLSLHPDGLAPRILNLAEWRGHILTRLTREIDHSADPKLVALHGEIAAFPAPAGSPRRRASLAGECRIAVPLRLKGGTGPLAFLSTTTVFGTAVDVTLSEVTIEAFFPADRETAAMMAKIAKKGP</sequence>
<dbReference type="Gene3D" id="3.30.450.180">
    <property type="match status" value="1"/>
</dbReference>
<dbReference type="PANTHER" id="PTHR35010">
    <property type="entry name" value="BLL4672 PROTEIN-RELATED"/>
    <property type="match status" value="1"/>
</dbReference>
<protein>
    <submittedName>
        <fullName evidence="2">XRE family transcriptional regulator</fullName>
    </submittedName>
</protein>
<dbReference type="STRING" id="999552.METH_04390"/>
<dbReference type="KEGG" id="lmd:METH_04390"/>
<evidence type="ECO:0000259" key="1">
    <source>
        <dbReference type="PROSITE" id="PS50943"/>
    </source>
</evidence>
<dbReference type="PANTHER" id="PTHR35010:SF4">
    <property type="entry name" value="BLL5781 PROTEIN"/>
    <property type="match status" value="1"/>
</dbReference>
<reference evidence="2 3" key="1">
    <citation type="submission" date="2013-09" db="EMBL/GenBank/DDBJ databases">
        <authorList>
            <consortium name="DOE Joint Genome Institute"/>
            <person name="Klenk H.-P."/>
            <person name="Huntemann M."/>
            <person name="Han J."/>
            <person name="Chen A."/>
            <person name="Kyrpides N."/>
            <person name="Mavromatis K."/>
            <person name="Markowitz V."/>
            <person name="Palaniappan K."/>
            <person name="Ivanova N."/>
            <person name="Schaumberg A."/>
            <person name="Pati A."/>
            <person name="Liolios K."/>
            <person name="Nordberg H.P."/>
            <person name="Cantor M.N."/>
            <person name="Hua S.X."/>
            <person name="Woyke T."/>
        </authorList>
    </citation>
    <scope>NUCLEOTIDE SEQUENCE [LARGE SCALE GENOMIC DNA]</scope>
    <source>
        <strain evidence="2 3">DSM 14336</strain>
    </source>
</reference>
<dbReference type="SUPFAM" id="SSF47413">
    <property type="entry name" value="lambda repressor-like DNA-binding domains"/>
    <property type="match status" value="1"/>
</dbReference>
<dbReference type="Gene3D" id="1.10.260.40">
    <property type="entry name" value="lambda repressor-like DNA-binding domains"/>
    <property type="match status" value="1"/>
</dbReference>
<dbReference type="Pfam" id="PF17765">
    <property type="entry name" value="MLTR_LBD"/>
    <property type="match status" value="1"/>
</dbReference>
<dbReference type="Pfam" id="PF01381">
    <property type="entry name" value="HTH_3"/>
    <property type="match status" value="1"/>
</dbReference>
<dbReference type="EMBL" id="CP006773">
    <property type="protein sequence ID" value="AHD00049.1"/>
    <property type="molecule type" value="Genomic_DNA"/>
</dbReference>
<dbReference type="PROSITE" id="PS50943">
    <property type="entry name" value="HTH_CROC1"/>
    <property type="match status" value="1"/>
</dbReference>
<dbReference type="CDD" id="cd00093">
    <property type="entry name" value="HTH_XRE"/>
    <property type="match status" value="1"/>
</dbReference>